<sequence>MVLTKLIKGFLAAAVVAAASPALAQSFEGCPSGPILEKFVEFGKTGQMPPELRKWLGSKHRSRQSVYSQTYERGTALQ</sequence>
<feature type="region of interest" description="Disordered" evidence="1">
    <location>
        <begin position="59"/>
        <end position="78"/>
    </location>
</feature>
<evidence type="ECO:0000313" key="3">
    <source>
        <dbReference type="EMBL" id="EEE46393.1"/>
    </source>
</evidence>
<dbReference type="Proteomes" id="UP000004703">
    <property type="component" value="Chromosome"/>
</dbReference>
<organism evidence="3 4">
    <name type="scientific">Roseibium alexandrii (strain DSM 17067 / NCIMB 14079 / DFL-11)</name>
    <name type="common">Labrenzia alexandrii</name>
    <dbReference type="NCBI Taxonomy" id="244592"/>
    <lineage>
        <taxon>Bacteria</taxon>
        <taxon>Pseudomonadati</taxon>
        <taxon>Pseudomonadota</taxon>
        <taxon>Alphaproteobacteria</taxon>
        <taxon>Hyphomicrobiales</taxon>
        <taxon>Stappiaceae</taxon>
        <taxon>Roseibium</taxon>
    </lineage>
</organism>
<feature type="signal peptide" evidence="2">
    <location>
        <begin position="1"/>
        <end position="24"/>
    </location>
</feature>
<protein>
    <submittedName>
        <fullName evidence="3">Uncharacterized protein</fullName>
    </submittedName>
</protein>
<reference evidence="3 4" key="2">
    <citation type="submission" date="2013-04" db="EMBL/GenBank/DDBJ databases">
        <authorList>
            <person name="Fiebig A."/>
            <person name="Pradella S."/>
            <person name="Wagner-Doebler I."/>
        </authorList>
    </citation>
    <scope>NUCLEOTIDE SEQUENCE [LARGE SCALE GENOMIC DNA]</scope>
    <source>
        <strain evidence="4">DSM 17067 / NCIMB 14079 / DFL-11</strain>
    </source>
</reference>
<gene>
    <name evidence="3" type="ORF">SADFL11_3682</name>
</gene>
<comment type="caution">
    <text evidence="3">The sequence shown here is derived from an EMBL/GenBank/DDBJ whole genome shotgun (WGS) entry which is preliminary data.</text>
</comment>
<feature type="chain" id="PRO_5022939238" evidence="2">
    <location>
        <begin position="25"/>
        <end position="78"/>
    </location>
</feature>
<proteinExistence type="predicted"/>
<dbReference type="EMBL" id="ACCU02000003">
    <property type="protein sequence ID" value="EEE46393.1"/>
    <property type="molecule type" value="Genomic_DNA"/>
</dbReference>
<evidence type="ECO:0000313" key="4">
    <source>
        <dbReference type="Proteomes" id="UP000004703"/>
    </source>
</evidence>
<evidence type="ECO:0000256" key="1">
    <source>
        <dbReference type="SAM" id="MobiDB-lite"/>
    </source>
</evidence>
<evidence type="ECO:0000256" key="2">
    <source>
        <dbReference type="SAM" id="SignalP"/>
    </source>
</evidence>
<accession>A0A5E8H208</accession>
<dbReference type="AlphaFoldDB" id="A0A5E8H208"/>
<name>A0A5E8H208_ROSAD</name>
<reference evidence="3 4" key="1">
    <citation type="submission" date="2008-01" db="EMBL/GenBank/DDBJ databases">
        <authorList>
            <person name="Wagner-Dobler I."/>
            <person name="Ferriera S."/>
            <person name="Johnson J."/>
            <person name="Kravitz S."/>
            <person name="Beeson K."/>
            <person name="Sutton G."/>
            <person name="Rogers Y.-H."/>
            <person name="Friedman R."/>
            <person name="Frazier M."/>
            <person name="Venter J.C."/>
        </authorList>
    </citation>
    <scope>NUCLEOTIDE SEQUENCE [LARGE SCALE GENOMIC DNA]</scope>
    <source>
        <strain evidence="4">DSM 17067 / NCIMB 14079 / DFL-11</strain>
    </source>
</reference>
<keyword evidence="2" id="KW-0732">Signal</keyword>
<feature type="compositionally biased region" description="Polar residues" evidence="1">
    <location>
        <begin position="64"/>
        <end position="78"/>
    </location>
</feature>